<sequence>MAAAAPSAVRNSNNVALLGAEAHVVEAEGGGGGCCGMSGFQQQQCCANYGGGQCCGGNNNGVQQQKLGRRRRLFARNRTKWRYNGGCCAGNWFNEQGNLCFPVNFNPCSTQCNPSTCPPPPVHSQQQQQQQELQLVFECPSSGCYRCTPSSGCSNGPCNAAHASLCPPQCPQHACCCPQNSIGCTRLLKRQIMMEMGGVCVVDAIAVRRKKH</sequence>
<evidence type="ECO:0000313" key="2">
    <source>
        <dbReference type="Proteomes" id="UP001620626"/>
    </source>
</evidence>
<gene>
    <name evidence="1" type="ORF">niasHT_002181</name>
</gene>
<dbReference type="Proteomes" id="UP001620626">
    <property type="component" value="Unassembled WGS sequence"/>
</dbReference>
<protein>
    <submittedName>
        <fullName evidence="1">Uncharacterized protein</fullName>
    </submittedName>
</protein>
<name>A0ABD2MG57_9BILA</name>
<proteinExistence type="predicted"/>
<dbReference type="EMBL" id="JBICBT010000005">
    <property type="protein sequence ID" value="KAL3126190.1"/>
    <property type="molecule type" value="Genomic_DNA"/>
</dbReference>
<comment type="caution">
    <text evidence="1">The sequence shown here is derived from an EMBL/GenBank/DDBJ whole genome shotgun (WGS) entry which is preliminary data.</text>
</comment>
<dbReference type="AlphaFoldDB" id="A0ABD2MG57"/>
<accession>A0ABD2MG57</accession>
<evidence type="ECO:0000313" key="1">
    <source>
        <dbReference type="EMBL" id="KAL3126190.1"/>
    </source>
</evidence>
<keyword evidence="2" id="KW-1185">Reference proteome</keyword>
<organism evidence="1 2">
    <name type="scientific">Heterodera trifolii</name>
    <dbReference type="NCBI Taxonomy" id="157864"/>
    <lineage>
        <taxon>Eukaryota</taxon>
        <taxon>Metazoa</taxon>
        <taxon>Ecdysozoa</taxon>
        <taxon>Nematoda</taxon>
        <taxon>Chromadorea</taxon>
        <taxon>Rhabditida</taxon>
        <taxon>Tylenchina</taxon>
        <taxon>Tylenchomorpha</taxon>
        <taxon>Tylenchoidea</taxon>
        <taxon>Heteroderidae</taxon>
        <taxon>Heteroderinae</taxon>
        <taxon>Heterodera</taxon>
    </lineage>
</organism>
<reference evidence="1 2" key="1">
    <citation type="submission" date="2024-10" db="EMBL/GenBank/DDBJ databases">
        <authorList>
            <person name="Kim D."/>
        </authorList>
    </citation>
    <scope>NUCLEOTIDE SEQUENCE [LARGE SCALE GENOMIC DNA]</scope>
    <source>
        <strain evidence="1">BH-2024</strain>
    </source>
</reference>